<name>A0A1Y4EV65_9FIRM</name>
<evidence type="ECO:0008006" key="3">
    <source>
        <dbReference type="Google" id="ProtNLM"/>
    </source>
</evidence>
<accession>A0A1Y4EV65</accession>
<evidence type="ECO:0000313" key="1">
    <source>
        <dbReference type="EMBL" id="OUQ05932.1"/>
    </source>
</evidence>
<dbReference type="AlphaFoldDB" id="A0A1Y4EV65"/>
<dbReference type="Pfam" id="PF05402">
    <property type="entry name" value="PqqD"/>
    <property type="match status" value="1"/>
</dbReference>
<comment type="caution">
    <text evidence="1">The sequence shown here is derived from an EMBL/GenBank/DDBJ whole genome shotgun (WGS) entry which is preliminary data.</text>
</comment>
<dbReference type="InterPro" id="IPR041881">
    <property type="entry name" value="PqqD_sf"/>
</dbReference>
<evidence type="ECO:0000313" key="2">
    <source>
        <dbReference type="Proteomes" id="UP000196258"/>
    </source>
</evidence>
<dbReference type="RefSeq" id="WP_087255126.1">
    <property type="nucleotide sequence ID" value="NZ_JAGZXW010000013.1"/>
</dbReference>
<protein>
    <recommendedName>
        <fullName evidence="3">PqqD family protein</fullName>
    </recommendedName>
</protein>
<dbReference type="Proteomes" id="UP000196258">
    <property type="component" value="Unassembled WGS sequence"/>
</dbReference>
<organism evidence="1 2">
    <name type="scientific">Thomasclavelia spiroformis</name>
    <dbReference type="NCBI Taxonomy" id="29348"/>
    <lineage>
        <taxon>Bacteria</taxon>
        <taxon>Bacillati</taxon>
        <taxon>Bacillota</taxon>
        <taxon>Erysipelotrichia</taxon>
        <taxon>Erysipelotrichales</taxon>
        <taxon>Coprobacillaceae</taxon>
        <taxon>Thomasclavelia</taxon>
    </lineage>
</organism>
<dbReference type="Gene3D" id="1.10.10.1150">
    <property type="entry name" value="Coenzyme PQQ synthesis protein D (PqqD)"/>
    <property type="match status" value="1"/>
</dbReference>
<reference evidence="2" key="1">
    <citation type="submission" date="2017-04" db="EMBL/GenBank/DDBJ databases">
        <title>Function of individual gut microbiota members based on whole genome sequencing of pure cultures obtained from chicken caecum.</title>
        <authorList>
            <person name="Medvecky M."/>
            <person name="Cejkova D."/>
            <person name="Polansky O."/>
            <person name="Karasova D."/>
            <person name="Kubasova T."/>
            <person name="Cizek A."/>
            <person name="Rychlik I."/>
        </authorList>
    </citation>
    <scope>NUCLEOTIDE SEQUENCE [LARGE SCALE GENOMIC DNA]</scope>
    <source>
        <strain evidence="2">An149</strain>
    </source>
</reference>
<sequence>MKISNEYIIRDIAGEYIIVPVGQVALDFQGLITVNEIGVYIWELLQKKEITFDNLLAAILNEYDVSQTVAKQDLIDFLNQLIKRKILLDNGKIVEELMDEKKV</sequence>
<proteinExistence type="predicted"/>
<dbReference type="InterPro" id="IPR008792">
    <property type="entry name" value="PQQD"/>
</dbReference>
<gene>
    <name evidence="1" type="ORF">B5E91_03755</name>
</gene>
<dbReference type="EMBL" id="NFLB01000003">
    <property type="protein sequence ID" value="OUQ05932.1"/>
    <property type="molecule type" value="Genomic_DNA"/>
</dbReference>